<comment type="catalytic activity">
    <reaction evidence="14">
        <text>adenosine(37) in tRNA + 2 reduced [2Fe-2S]-[ferredoxin] + 2 S-adenosyl-L-methionine = 2-methyladenosine(37) in tRNA + 5'-deoxyadenosine + L-methionine + 2 oxidized [2Fe-2S]-[ferredoxin] + S-adenosyl-L-homocysteine</text>
        <dbReference type="Rhea" id="RHEA:43332"/>
        <dbReference type="Rhea" id="RHEA-COMP:10000"/>
        <dbReference type="Rhea" id="RHEA-COMP:10001"/>
        <dbReference type="Rhea" id="RHEA-COMP:10162"/>
        <dbReference type="Rhea" id="RHEA-COMP:10485"/>
        <dbReference type="ChEBI" id="CHEBI:17319"/>
        <dbReference type="ChEBI" id="CHEBI:33737"/>
        <dbReference type="ChEBI" id="CHEBI:33738"/>
        <dbReference type="ChEBI" id="CHEBI:57844"/>
        <dbReference type="ChEBI" id="CHEBI:57856"/>
        <dbReference type="ChEBI" id="CHEBI:59789"/>
        <dbReference type="ChEBI" id="CHEBI:74411"/>
        <dbReference type="ChEBI" id="CHEBI:74497"/>
        <dbReference type="EC" id="2.1.1.192"/>
    </reaction>
</comment>
<dbReference type="GO" id="GO:0070475">
    <property type="term" value="P:rRNA base methylation"/>
    <property type="evidence" value="ECO:0007669"/>
    <property type="project" value="UniProtKB-UniRule"/>
</dbReference>
<feature type="binding site" evidence="14">
    <location>
        <position position="136"/>
    </location>
    <ligand>
        <name>[4Fe-4S] cluster</name>
        <dbReference type="ChEBI" id="CHEBI:49883"/>
        <note>4Fe-4S-S-AdoMet</note>
    </ligand>
</feature>
<comment type="caution">
    <text evidence="14">Lacks conserved residue(s) required for the propagation of feature annotation.</text>
</comment>
<feature type="active site" description="S-methylcysteine intermediate" evidence="14">
    <location>
        <position position="357"/>
    </location>
</feature>
<name>A0A1M3L5A0_9BACT</name>
<evidence type="ECO:0000259" key="15">
    <source>
        <dbReference type="PROSITE" id="PS51918"/>
    </source>
</evidence>
<feature type="binding site" evidence="14">
    <location>
        <position position="208"/>
    </location>
    <ligand>
        <name>S-adenosyl-L-methionine</name>
        <dbReference type="ChEBI" id="CHEBI:59789"/>
    </ligand>
</feature>
<dbReference type="SFLD" id="SFLDF00275">
    <property type="entry name" value="adenosine_C2_methyltransferase"/>
    <property type="match status" value="1"/>
</dbReference>
<evidence type="ECO:0000256" key="12">
    <source>
        <dbReference type="ARBA" id="ARBA00023014"/>
    </source>
</evidence>
<dbReference type="STRING" id="1895771.BGO89_03975"/>
<evidence type="ECO:0000256" key="2">
    <source>
        <dbReference type="ARBA" id="ARBA00007544"/>
    </source>
</evidence>
<evidence type="ECO:0000256" key="9">
    <source>
        <dbReference type="ARBA" id="ARBA00022694"/>
    </source>
</evidence>
<dbReference type="CDD" id="cd01335">
    <property type="entry name" value="Radical_SAM"/>
    <property type="match status" value="1"/>
</dbReference>
<evidence type="ECO:0000256" key="14">
    <source>
        <dbReference type="HAMAP-Rule" id="MF_01849"/>
    </source>
</evidence>
<dbReference type="InterPro" id="IPR007197">
    <property type="entry name" value="rSAM"/>
</dbReference>
<dbReference type="SFLD" id="SFLDG01062">
    <property type="entry name" value="methyltransferase_(Class_A)"/>
    <property type="match status" value="1"/>
</dbReference>
<feature type="binding site" evidence="14">
    <location>
        <begin position="176"/>
        <end position="177"/>
    </location>
    <ligand>
        <name>S-adenosyl-L-methionine</name>
        <dbReference type="ChEBI" id="CHEBI:59789"/>
    </ligand>
</feature>
<protein>
    <recommendedName>
        <fullName evidence="14">Probable dual-specificity RNA methyltransferase RlmN</fullName>
        <ecNumber evidence="14">2.1.1.192</ecNumber>
    </recommendedName>
    <alternativeName>
        <fullName evidence="14">23S rRNA (adenine(2503)-C(2))-methyltransferase</fullName>
    </alternativeName>
    <alternativeName>
        <fullName evidence="14">23S rRNA m2A2503 methyltransferase</fullName>
    </alternativeName>
    <alternativeName>
        <fullName evidence="14">Ribosomal RNA large subunit methyltransferase N</fullName>
    </alternativeName>
    <alternativeName>
        <fullName evidence="14">tRNA (adenine(37)-C(2))-methyltransferase</fullName>
    </alternativeName>
    <alternativeName>
        <fullName evidence="14">tRNA m2A37 methyltransferase</fullName>
    </alternativeName>
</protein>
<evidence type="ECO:0000256" key="10">
    <source>
        <dbReference type="ARBA" id="ARBA00022723"/>
    </source>
</evidence>
<dbReference type="GO" id="GO:0019843">
    <property type="term" value="F:rRNA binding"/>
    <property type="evidence" value="ECO:0007669"/>
    <property type="project" value="UniProtKB-UniRule"/>
</dbReference>
<feature type="binding site" evidence="14">
    <location>
        <position position="133"/>
    </location>
    <ligand>
        <name>[4Fe-4S] cluster</name>
        <dbReference type="ChEBI" id="CHEBI:49883"/>
        <note>4Fe-4S-S-AdoMet</note>
    </ligand>
</feature>
<dbReference type="GO" id="GO:0002935">
    <property type="term" value="F:tRNA (adenine(37)-C2)-methyltransferase activity"/>
    <property type="evidence" value="ECO:0007669"/>
    <property type="project" value="UniProtKB-UniRule"/>
</dbReference>
<comment type="miscellaneous">
    <text evidence="14">Reaction proceeds by a ping-pong mechanism involving intermediate methylation of a conserved cysteine residue.</text>
</comment>
<dbReference type="PIRSF" id="PIRSF006004">
    <property type="entry name" value="CHP00048"/>
    <property type="match status" value="1"/>
</dbReference>
<feature type="active site" description="Proton acceptor" evidence="14">
    <location>
        <position position="101"/>
    </location>
</feature>
<evidence type="ECO:0000256" key="8">
    <source>
        <dbReference type="ARBA" id="ARBA00022691"/>
    </source>
</evidence>
<dbReference type="Proteomes" id="UP000184233">
    <property type="component" value="Unassembled WGS sequence"/>
</dbReference>
<feature type="binding site" evidence="14">
    <location>
        <begin position="231"/>
        <end position="233"/>
    </location>
    <ligand>
        <name>S-adenosyl-L-methionine</name>
        <dbReference type="ChEBI" id="CHEBI:59789"/>
    </ligand>
</feature>
<dbReference type="GO" id="GO:0005737">
    <property type="term" value="C:cytoplasm"/>
    <property type="evidence" value="ECO:0007669"/>
    <property type="project" value="UniProtKB-SubCell"/>
</dbReference>
<evidence type="ECO:0000256" key="7">
    <source>
        <dbReference type="ARBA" id="ARBA00022679"/>
    </source>
</evidence>
<dbReference type="InterPro" id="IPR027492">
    <property type="entry name" value="RNA_MTrfase_RlmN"/>
</dbReference>
<evidence type="ECO:0000256" key="4">
    <source>
        <dbReference type="ARBA" id="ARBA00022490"/>
    </source>
</evidence>
<evidence type="ECO:0000256" key="6">
    <source>
        <dbReference type="ARBA" id="ARBA00022603"/>
    </source>
</evidence>
<dbReference type="SFLD" id="SFLDS00029">
    <property type="entry name" value="Radical_SAM"/>
    <property type="match status" value="1"/>
</dbReference>
<dbReference type="GO" id="GO:0046872">
    <property type="term" value="F:metal ion binding"/>
    <property type="evidence" value="ECO:0007669"/>
    <property type="project" value="UniProtKB-KW"/>
</dbReference>
<evidence type="ECO:0000256" key="11">
    <source>
        <dbReference type="ARBA" id="ARBA00023004"/>
    </source>
</evidence>
<comment type="subcellular location">
    <subcellularLocation>
        <location evidence="1 14">Cytoplasm</location>
    </subcellularLocation>
</comment>
<dbReference type="Gene3D" id="3.20.20.70">
    <property type="entry name" value="Aldolase class I"/>
    <property type="match status" value="1"/>
</dbReference>
<accession>A0A1M3L5A0</accession>
<evidence type="ECO:0000256" key="1">
    <source>
        <dbReference type="ARBA" id="ARBA00004496"/>
    </source>
</evidence>
<keyword evidence="3 14" id="KW-0004">4Fe-4S</keyword>
<dbReference type="PROSITE" id="PS51918">
    <property type="entry name" value="RADICAL_SAM"/>
    <property type="match status" value="1"/>
</dbReference>
<keyword evidence="10 14" id="KW-0479">Metal-binding</keyword>
<reference evidence="16 17" key="1">
    <citation type="submission" date="2016-09" db="EMBL/GenBank/DDBJ databases">
        <title>Genome-resolved meta-omics ties microbial dynamics to process performance in biotechnology for thiocyanate degradation.</title>
        <authorList>
            <person name="Kantor R.S."/>
            <person name="Huddy R.J."/>
            <person name="Iyer R."/>
            <person name="Thomas B.C."/>
            <person name="Brown C.T."/>
            <person name="Anantharaman K."/>
            <person name="Tringe S."/>
            <person name="Hettich R.L."/>
            <person name="Harrison S.T."/>
            <person name="Banfield J.F."/>
        </authorList>
    </citation>
    <scope>NUCLEOTIDE SEQUENCE [LARGE SCALE GENOMIC DNA]</scope>
    <source>
        <strain evidence="16">59-99</strain>
    </source>
</reference>
<dbReference type="Pfam" id="PF21016">
    <property type="entry name" value="RlmN_N"/>
    <property type="match status" value="1"/>
</dbReference>
<dbReference type="InterPro" id="IPR004383">
    <property type="entry name" value="rRNA_lsu_MTrfase_RlmN/Cfr"/>
</dbReference>
<evidence type="ECO:0000313" key="16">
    <source>
        <dbReference type="EMBL" id="OJX60738.1"/>
    </source>
</evidence>
<dbReference type="InterPro" id="IPR058240">
    <property type="entry name" value="rSAM_sf"/>
</dbReference>
<dbReference type="InterPro" id="IPR013785">
    <property type="entry name" value="Aldolase_TIM"/>
</dbReference>
<keyword evidence="11 14" id="KW-0408">Iron</keyword>
<dbReference type="GO" id="GO:0070040">
    <property type="term" value="F:rRNA (adenine(2503)-C2-)-methyltransferase activity"/>
    <property type="evidence" value="ECO:0007669"/>
    <property type="project" value="UniProtKB-UniRule"/>
</dbReference>
<dbReference type="InterPro" id="IPR048641">
    <property type="entry name" value="RlmN_N"/>
</dbReference>
<feature type="binding site" evidence="14">
    <location>
        <position position="307"/>
    </location>
    <ligand>
        <name>S-adenosyl-L-methionine</name>
        <dbReference type="ChEBI" id="CHEBI:59789"/>
    </ligand>
</feature>
<comment type="cofactor">
    <cofactor evidence="14">
        <name>[4Fe-4S] cluster</name>
        <dbReference type="ChEBI" id="CHEBI:49883"/>
    </cofactor>
    <text evidence="14">Binds 1 [4Fe-4S] cluster. The cluster is coordinated with 3 cysteines and an exchangeable S-adenosyl-L-methionine.</text>
</comment>
<feature type="domain" description="Radical SAM core" evidence="15">
    <location>
        <begin position="115"/>
        <end position="342"/>
    </location>
</feature>
<gene>
    <name evidence="14" type="primary">rlmN</name>
    <name evidence="16" type="ORF">BGO89_03975</name>
</gene>
<proteinExistence type="inferred from homology"/>
<dbReference type="HAMAP" id="MF_01849">
    <property type="entry name" value="RNA_methyltr_RlmN"/>
    <property type="match status" value="1"/>
</dbReference>
<keyword evidence="9 14" id="KW-0819">tRNA processing</keyword>
<sequence length="366" mass="41349">MKTPVRDILPGPPELKGLPLPDLETMFLSIGEKKYRAKQVYEALYGQRVDDVQDMTILPQTLRDKLSSELRSRSVTLDTMQESDDGTKKFLFDLVDGRAVESVLIPSELVEEDGHPRRRTLCISTQVGCNLGCKFCATASLKLTRNLSPGEIVDQFLQAERYSPKKITNIVFMGMGEPMNNYDNVMKAVEIFNDQRNDMVAPRRTTLSTAGVVPGIIRMADEERIIKLAVSLHATTQGVREQLMPIARKFRLTELMDAIEYYYRKTRKSVTYEYILFDGVNDTEEDVKRLAKIARRIPSKINVIPFHEIDFTNPTGFAATLRPTSPRRFQWFIDGLRQEGARVLIRSSSGLDIDAACGQLAFSSVA</sequence>
<dbReference type="GO" id="GO:0051539">
    <property type="term" value="F:4 iron, 4 sulfur cluster binding"/>
    <property type="evidence" value="ECO:0007669"/>
    <property type="project" value="UniProtKB-UniRule"/>
</dbReference>
<dbReference type="PANTHER" id="PTHR30544">
    <property type="entry name" value="23S RRNA METHYLTRANSFERASE"/>
    <property type="match status" value="1"/>
</dbReference>
<keyword evidence="12 14" id="KW-0411">Iron-sulfur</keyword>
<keyword evidence="13 14" id="KW-1015">Disulfide bond</keyword>
<dbReference type="Gene3D" id="1.10.150.530">
    <property type="match status" value="1"/>
</dbReference>
<comment type="catalytic activity">
    <reaction evidence="14">
        <text>adenosine(2503) in 23S rRNA + 2 reduced [2Fe-2S]-[ferredoxin] + 2 S-adenosyl-L-methionine = 2-methyladenosine(2503) in 23S rRNA + 5'-deoxyadenosine + L-methionine + 2 oxidized [2Fe-2S]-[ferredoxin] + S-adenosyl-L-homocysteine</text>
        <dbReference type="Rhea" id="RHEA:42916"/>
        <dbReference type="Rhea" id="RHEA-COMP:10000"/>
        <dbReference type="Rhea" id="RHEA-COMP:10001"/>
        <dbReference type="Rhea" id="RHEA-COMP:10152"/>
        <dbReference type="Rhea" id="RHEA-COMP:10282"/>
        <dbReference type="ChEBI" id="CHEBI:17319"/>
        <dbReference type="ChEBI" id="CHEBI:33737"/>
        <dbReference type="ChEBI" id="CHEBI:33738"/>
        <dbReference type="ChEBI" id="CHEBI:57844"/>
        <dbReference type="ChEBI" id="CHEBI:57856"/>
        <dbReference type="ChEBI" id="CHEBI:59789"/>
        <dbReference type="ChEBI" id="CHEBI:74411"/>
        <dbReference type="ChEBI" id="CHEBI:74497"/>
        <dbReference type="EC" id="2.1.1.192"/>
    </reaction>
</comment>
<dbReference type="NCBIfam" id="TIGR00048">
    <property type="entry name" value="rRNA_mod_RlmN"/>
    <property type="match status" value="1"/>
</dbReference>
<evidence type="ECO:0000256" key="13">
    <source>
        <dbReference type="ARBA" id="ARBA00023157"/>
    </source>
</evidence>
<keyword evidence="6 14" id="KW-0489">Methyltransferase</keyword>
<dbReference type="EMBL" id="MKVH01000003">
    <property type="protein sequence ID" value="OJX60738.1"/>
    <property type="molecule type" value="Genomic_DNA"/>
</dbReference>
<dbReference type="Pfam" id="PF04055">
    <property type="entry name" value="Radical_SAM"/>
    <property type="match status" value="1"/>
</dbReference>
<dbReference type="PANTHER" id="PTHR30544:SF5">
    <property type="entry name" value="RADICAL SAM CORE DOMAIN-CONTAINING PROTEIN"/>
    <property type="match status" value="1"/>
</dbReference>
<keyword evidence="8 14" id="KW-0949">S-adenosyl-L-methionine</keyword>
<comment type="similarity">
    <text evidence="2 14">Belongs to the radical SAM superfamily. RlmN family.</text>
</comment>
<dbReference type="GO" id="GO:0030488">
    <property type="term" value="P:tRNA methylation"/>
    <property type="evidence" value="ECO:0007669"/>
    <property type="project" value="UniProtKB-UniRule"/>
</dbReference>
<dbReference type="SUPFAM" id="SSF102114">
    <property type="entry name" value="Radical SAM enzymes"/>
    <property type="match status" value="1"/>
</dbReference>
<keyword evidence="5 14" id="KW-0698">rRNA processing</keyword>
<dbReference type="AlphaFoldDB" id="A0A1M3L5A0"/>
<dbReference type="GO" id="GO:0000049">
    <property type="term" value="F:tRNA binding"/>
    <property type="evidence" value="ECO:0007669"/>
    <property type="project" value="UniProtKB-UniRule"/>
</dbReference>
<evidence type="ECO:0000256" key="3">
    <source>
        <dbReference type="ARBA" id="ARBA00022485"/>
    </source>
</evidence>
<keyword evidence="7 14" id="KW-0808">Transferase</keyword>
<organism evidence="16 17">
    <name type="scientific">Candidatus Kapaibacterium thiocyanatum</name>
    <dbReference type="NCBI Taxonomy" id="1895771"/>
    <lineage>
        <taxon>Bacteria</taxon>
        <taxon>Pseudomonadati</taxon>
        <taxon>Candidatus Kapaibacteriota</taxon>
        <taxon>Candidatus Kapaibacteriia</taxon>
        <taxon>Candidatus Kapaibacteriales</taxon>
        <taxon>Candidatus Kapaibacteriaceae</taxon>
        <taxon>Candidatus Kapaibacterium</taxon>
    </lineage>
</organism>
<evidence type="ECO:0000256" key="5">
    <source>
        <dbReference type="ARBA" id="ARBA00022552"/>
    </source>
</evidence>
<feature type="binding site" evidence="14">
    <location>
        <position position="129"/>
    </location>
    <ligand>
        <name>[4Fe-4S] cluster</name>
        <dbReference type="ChEBI" id="CHEBI:49883"/>
        <note>4Fe-4S-S-AdoMet</note>
    </ligand>
</feature>
<dbReference type="FunFam" id="3.20.20.70:FF:000014">
    <property type="entry name" value="Probable dual-specificity RNA methyltransferase RlmN"/>
    <property type="match status" value="1"/>
</dbReference>
<evidence type="ECO:0000313" key="17">
    <source>
        <dbReference type="Proteomes" id="UP000184233"/>
    </source>
</evidence>
<dbReference type="InterPro" id="IPR040072">
    <property type="entry name" value="Methyltransferase_A"/>
</dbReference>
<dbReference type="EC" id="2.1.1.192" evidence="14"/>
<comment type="caution">
    <text evidence="16">The sequence shown here is derived from an EMBL/GenBank/DDBJ whole genome shotgun (WGS) entry which is preliminary data.</text>
</comment>
<keyword evidence="4 14" id="KW-0963">Cytoplasm</keyword>
<comment type="function">
    <text evidence="14">Specifically methylates position 2 of adenine 2503 in 23S rRNA and position 2 of adenine 37 in tRNAs.</text>
</comment>